<evidence type="ECO:0000256" key="2">
    <source>
        <dbReference type="ARBA" id="ARBA00022723"/>
    </source>
</evidence>
<dbReference type="Proteomes" id="UP000217103">
    <property type="component" value="Unassembled WGS sequence"/>
</dbReference>
<evidence type="ECO:0000256" key="3">
    <source>
        <dbReference type="ARBA" id="ARBA00022801"/>
    </source>
</evidence>
<dbReference type="Gene3D" id="3.60.15.10">
    <property type="entry name" value="Ribonuclease Z/Hydroxyacylglutathione hydrolase-like"/>
    <property type="match status" value="1"/>
</dbReference>
<dbReference type="PANTHER" id="PTHR42978">
    <property type="entry name" value="QUORUM-QUENCHING LACTONASE YTNP-RELATED-RELATED"/>
    <property type="match status" value="1"/>
</dbReference>
<keyword evidence="2" id="KW-0479">Metal-binding</keyword>
<organism evidence="6 7">
    <name type="scientific">Thermostaphylospora chromogena</name>
    <dbReference type="NCBI Taxonomy" id="35622"/>
    <lineage>
        <taxon>Bacteria</taxon>
        <taxon>Bacillati</taxon>
        <taxon>Actinomycetota</taxon>
        <taxon>Actinomycetes</taxon>
        <taxon>Streptosporangiales</taxon>
        <taxon>Thermomonosporaceae</taxon>
        <taxon>Thermostaphylospora</taxon>
    </lineage>
</organism>
<dbReference type="GO" id="GO:0046872">
    <property type="term" value="F:metal ion binding"/>
    <property type="evidence" value="ECO:0007669"/>
    <property type="project" value="UniProtKB-KW"/>
</dbReference>
<dbReference type="GO" id="GO:0016787">
    <property type="term" value="F:hydrolase activity"/>
    <property type="evidence" value="ECO:0007669"/>
    <property type="project" value="UniProtKB-KW"/>
</dbReference>
<accession>A0A1H1D6H4</accession>
<keyword evidence="7" id="KW-1185">Reference proteome</keyword>
<dbReference type="PANTHER" id="PTHR42978:SF6">
    <property type="entry name" value="QUORUM-QUENCHING LACTONASE YTNP-RELATED"/>
    <property type="match status" value="1"/>
</dbReference>
<keyword evidence="4" id="KW-0862">Zinc</keyword>
<protein>
    <submittedName>
        <fullName evidence="6">Glyoxylase, beta-lactamase superfamily II</fullName>
    </submittedName>
</protein>
<dbReference type="EMBL" id="FNKK01000002">
    <property type="protein sequence ID" value="SDQ72044.1"/>
    <property type="molecule type" value="Genomic_DNA"/>
</dbReference>
<dbReference type="AlphaFoldDB" id="A0A1H1D6H4"/>
<dbReference type="Pfam" id="PF00753">
    <property type="entry name" value="Lactamase_B"/>
    <property type="match status" value="1"/>
</dbReference>
<proteinExistence type="inferred from homology"/>
<dbReference type="InterPro" id="IPR001279">
    <property type="entry name" value="Metallo-B-lactamas"/>
</dbReference>
<evidence type="ECO:0000313" key="7">
    <source>
        <dbReference type="Proteomes" id="UP000217103"/>
    </source>
</evidence>
<feature type="domain" description="Metallo-beta-lactamase" evidence="5">
    <location>
        <begin position="45"/>
        <end position="235"/>
    </location>
</feature>
<sequence>MAGEVEVVALCDAVGPMKPPLRRPLPETFPGTSTGDFAGEPWVLHFHCYLLRDRRGRTVLVDTGIGAAGSPAESWAPTPGRLRDELAAVGVAPGDVDVVILTHLHSDHAGGVTENGRPVFSGARHIVQRADLDWVAPSMREHVVSPLGDRLEAVDGEAEVLPGIHVVPAPGHTPGHQIVRVGEVAVTGDLVLHPVQLADPSIRYIYDEDAERAAATRAELLARLRAERAVLATAHFPEPFTELREERPPSEPAGRMR</sequence>
<gene>
    <name evidence="6" type="ORF">SAMN04489764_1844</name>
</gene>
<dbReference type="SUPFAM" id="SSF56281">
    <property type="entry name" value="Metallo-hydrolase/oxidoreductase"/>
    <property type="match status" value="1"/>
</dbReference>
<evidence type="ECO:0000256" key="1">
    <source>
        <dbReference type="ARBA" id="ARBA00007749"/>
    </source>
</evidence>
<dbReference type="InterPro" id="IPR051013">
    <property type="entry name" value="MBL_superfamily_lactonases"/>
</dbReference>
<dbReference type="SMART" id="SM00849">
    <property type="entry name" value="Lactamase_B"/>
    <property type="match status" value="1"/>
</dbReference>
<evidence type="ECO:0000259" key="5">
    <source>
        <dbReference type="SMART" id="SM00849"/>
    </source>
</evidence>
<dbReference type="STRING" id="35622.SAMN04489764_1844"/>
<evidence type="ECO:0000256" key="4">
    <source>
        <dbReference type="ARBA" id="ARBA00022833"/>
    </source>
</evidence>
<comment type="similarity">
    <text evidence="1">Belongs to the metallo-beta-lactamase superfamily.</text>
</comment>
<dbReference type="InterPro" id="IPR036866">
    <property type="entry name" value="RibonucZ/Hydroxyglut_hydro"/>
</dbReference>
<evidence type="ECO:0000313" key="6">
    <source>
        <dbReference type="EMBL" id="SDQ72044.1"/>
    </source>
</evidence>
<reference evidence="6 7" key="1">
    <citation type="submission" date="2016-10" db="EMBL/GenBank/DDBJ databases">
        <authorList>
            <person name="de Groot N.N."/>
        </authorList>
    </citation>
    <scope>NUCLEOTIDE SEQUENCE [LARGE SCALE GENOMIC DNA]</scope>
    <source>
        <strain evidence="6 7">DSM 43794</strain>
    </source>
</reference>
<keyword evidence="3" id="KW-0378">Hydrolase</keyword>
<name>A0A1H1D6H4_9ACTN</name>